<feature type="transmembrane region" description="Helical" evidence="1">
    <location>
        <begin position="211"/>
        <end position="232"/>
    </location>
</feature>
<feature type="domain" description="Phosphatidic acid phosphatase type 2/haloperoxidase" evidence="2">
    <location>
        <begin position="128"/>
        <end position="229"/>
    </location>
</feature>
<dbReference type="Proteomes" id="UP001258315">
    <property type="component" value="Unassembled WGS sequence"/>
</dbReference>
<keyword evidence="4" id="KW-1185">Reference proteome</keyword>
<feature type="transmembrane region" description="Helical" evidence="1">
    <location>
        <begin position="54"/>
        <end position="73"/>
    </location>
</feature>
<evidence type="ECO:0000259" key="2">
    <source>
        <dbReference type="SMART" id="SM00014"/>
    </source>
</evidence>
<accession>A0ABU3GMH8</accession>
<name>A0ABU3GMH8_9SPHI</name>
<sequence length="281" mass="31354">MKFIIFIVLFLLVNTARLSAQIVEKDTSGKNIVDTLKKDLLTAPDTVQYLRSKFISLIPPAALVSYGITSFYARPLRRLDHYIYKEAQEHNISTKATLEDYFQNAPVILVYGLNLAGVHGKNTFIDRTLIFVMAQGMLQLTLNTLKHSTQRLRPNETDRLSFPSGHTGNAFAGAEFMAQEFSGKSVYYGLAGYAFATTTGVFRIYHRDHWLSDVIAGAGFGILATKGAYLLYPYIRNALFKAKEDKPNTIDEIRRKAKTSSSLLLPSYQNGSLGLTFVAGF</sequence>
<reference evidence="4" key="1">
    <citation type="submission" date="2023-07" db="EMBL/GenBank/DDBJ databases">
        <title>Functional and genomic diversity of the sorghum phyllosphere microbiome.</title>
        <authorList>
            <person name="Shade A."/>
        </authorList>
    </citation>
    <scope>NUCLEOTIDE SEQUENCE [LARGE SCALE GENOMIC DNA]</scope>
    <source>
        <strain evidence="4">SORGH_AS_0422</strain>
    </source>
</reference>
<evidence type="ECO:0000313" key="3">
    <source>
        <dbReference type="EMBL" id="MDT3400999.1"/>
    </source>
</evidence>
<feature type="transmembrane region" description="Helical" evidence="1">
    <location>
        <begin position="186"/>
        <end position="205"/>
    </location>
</feature>
<proteinExistence type="predicted"/>
<dbReference type="InterPro" id="IPR000326">
    <property type="entry name" value="PAP2/HPO"/>
</dbReference>
<keyword evidence="1" id="KW-0812">Transmembrane</keyword>
<keyword evidence="1" id="KW-1133">Transmembrane helix</keyword>
<gene>
    <name evidence="3" type="ORF">QE417_000071</name>
</gene>
<comment type="caution">
    <text evidence="3">The sequence shown here is derived from an EMBL/GenBank/DDBJ whole genome shotgun (WGS) entry which is preliminary data.</text>
</comment>
<dbReference type="Gene3D" id="1.20.144.10">
    <property type="entry name" value="Phosphatidic acid phosphatase type 2/haloperoxidase"/>
    <property type="match status" value="1"/>
</dbReference>
<dbReference type="InterPro" id="IPR036938">
    <property type="entry name" value="PAP2/HPO_sf"/>
</dbReference>
<dbReference type="PANTHER" id="PTHR14969">
    <property type="entry name" value="SPHINGOSINE-1-PHOSPHATE PHOSPHOHYDROLASE"/>
    <property type="match status" value="1"/>
</dbReference>
<evidence type="ECO:0000256" key="1">
    <source>
        <dbReference type="SAM" id="Phobius"/>
    </source>
</evidence>
<keyword evidence="1" id="KW-0472">Membrane</keyword>
<dbReference type="PANTHER" id="PTHR14969:SF13">
    <property type="entry name" value="AT30094P"/>
    <property type="match status" value="1"/>
</dbReference>
<dbReference type="SMART" id="SM00014">
    <property type="entry name" value="acidPPc"/>
    <property type="match status" value="1"/>
</dbReference>
<protein>
    <submittedName>
        <fullName evidence="3">Membrane-associated phospholipid phosphatase</fullName>
    </submittedName>
</protein>
<organism evidence="3 4">
    <name type="scientific">Mucilaginibacter terrae</name>
    <dbReference type="NCBI Taxonomy" id="1955052"/>
    <lineage>
        <taxon>Bacteria</taxon>
        <taxon>Pseudomonadati</taxon>
        <taxon>Bacteroidota</taxon>
        <taxon>Sphingobacteriia</taxon>
        <taxon>Sphingobacteriales</taxon>
        <taxon>Sphingobacteriaceae</taxon>
        <taxon>Mucilaginibacter</taxon>
    </lineage>
</organism>
<dbReference type="SUPFAM" id="SSF48317">
    <property type="entry name" value="Acid phosphatase/Vanadium-dependent haloperoxidase"/>
    <property type="match status" value="1"/>
</dbReference>
<evidence type="ECO:0000313" key="4">
    <source>
        <dbReference type="Proteomes" id="UP001258315"/>
    </source>
</evidence>
<dbReference type="Pfam" id="PF01569">
    <property type="entry name" value="PAP2"/>
    <property type="match status" value="1"/>
</dbReference>
<dbReference type="CDD" id="cd03394">
    <property type="entry name" value="PAP2_like_5"/>
    <property type="match status" value="1"/>
</dbReference>
<dbReference type="EMBL" id="JAVLVU010000001">
    <property type="protein sequence ID" value="MDT3400999.1"/>
    <property type="molecule type" value="Genomic_DNA"/>
</dbReference>
<dbReference type="RefSeq" id="WP_311946770.1">
    <property type="nucleotide sequence ID" value="NZ_JAVLVU010000001.1"/>
</dbReference>